<keyword evidence="3" id="KW-1185">Reference proteome</keyword>
<proteinExistence type="predicted"/>
<evidence type="ECO:0000313" key="3">
    <source>
        <dbReference type="Proteomes" id="UP000299102"/>
    </source>
</evidence>
<dbReference type="Proteomes" id="UP000299102">
    <property type="component" value="Unassembled WGS sequence"/>
</dbReference>
<evidence type="ECO:0000256" key="1">
    <source>
        <dbReference type="SAM" id="MobiDB-lite"/>
    </source>
</evidence>
<feature type="compositionally biased region" description="Basic and acidic residues" evidence="1">
    <location>
        <begin position="73"/>
        <end position="89"/>
    </location>
</feature>
<dbReference type="EMBL" id="BGZK01000178">
    <property type="protein sequence ID" value="GBP26242.1"/>
    <property type="molecule type" value="Genomic_DNA"/>
</dbReference>
<accession>A0A4C1UJT1</accession>
<name>A0A4C1UJT1_EUMVA</name>
<sequence length="178" mass="19208">MWRLVLPAEDYTVIMGSCRAVAGPRAGRVVPGAVVSASTALQKENNVGSPPAGPPSKHPARRYRGGQTSVVAKKGDNGRDCSSKRRSEYAQKPPGRAYRPTLRLSRSISRSNFARKSFLTDTGMGVTVCWLTTHCVSAFYPIVTWTSAATHVYVARSLAGHDNNRKSISCDDIIIGDS</sequence>
<organism evidence="2 3">
    <name type="scientific">Eumeta variegata</name>
    <name type="common">Bagworm moth</name>
    <name type="synonym">Eumeta japonica</name>
    <dbReference type="NCBI Taxonomy" id="151549"/>
    <lineage>
        <taxon>Eukaryota</taxon>
        <taxon>Metazoa</taxon>
        <taxon>Ecdysozoa</taxon>
        <taxon>Arthropoda</taxon>
        <taxon>Hexapoda</taxon>
        <taxon>Insecta</taxon>
        <taxon>Pterygota</taxon>
        <taxon>Neoptera</taxon>
        <taxon>Endopterygota</taxon>
        <taxon>Lepidoptera</taxon>
        <taxon>Glossata</taxon>
        <taxon>Ditrysia</taxon>
        <taxon>Tineoidea</taxon>
        <taxon>Psychidae</taxon>
        <taxon>Oiketicinae</taxon>
        <taxon>Eumeta</taxon>
    </lineage>
</organism>
<feature type="region of interest" description="Disordered" evidence="1">
    <location>
        <begin position="41"/>
        <end position="101"/>
    </location>
</feature>
<comment type="caution">
    <text evidence="2">The sequence shown here is derived from an EMBL/GenBank/DDBJ whole genome shotgun (WGS) entry which is preliminary data.</text>
</comment>
<gene>
    <name evidence="2" type="ORF">EVAR_16095_1</name>
</gene>
<reference evidence="2 3" key="1">
    <citation type="journal article" date="2019" name="Commun. Biol.">
        <title>The bagworm genome reveals a unique fibroin gene that provides high tensile strength.</title>
        <authorList>
            <person name="Kono N."/>
            <person name="Nakamura H."/>
            <person name="Ohtoshi R."/>
            <person name="Tomita M."/>
            <person name="Numata K."/>
            <person name="Arakawa K."/>
        </authorList>
    </citation>
    <scope>NUCLEOTIDE SEQUENCE [LARGE SCALE GENOMIC DNA]</scope>
</reference>
<protein>
    <submittedName>
        <fullName evidence="2">Uncharacterized protein</fullName>
    </submittedName>
</protein>
<evidence type="ECO:0000313" key="2">
    <source>
        <dbReference type="EMBL" id="GBP26242.1"/>
    </source>
</evidence>
<dbReference type="AlphaFoldDB" id="A0A4C1UJT1"/>